<organism evidence="2 3">
    <name type="scientific">Nocardiopsis sinuspersici</name>
    <dbReference type="NCBI Taxonomy" id="501010"/>
    <lineage>
        <taxon>Bacteria</taxon>
        <taxon>Bacillati</taxon>
        <taxon>Actinomycetota</taxon>
        <taxon>Actinomycetes</taxon>
        <taxon>Streptosporangiales</taxon>
        <taxon>Nocardiopsidaceae</taxon>
        <taxon>Nocardiopsis</taxon>
    </lineage>
</organism>
<feature type="compositionally biased region" description="Basic and acidic residues" evidence="1">
    <location>
        <begin position="40"/>
        <end position="61"/>
    </location>
</feature>
<accession>A0A7Y9XDX1</accession>
<gene>
    <name evidence="2" type="ORF">HNR06_002594</name>
</gene>
<sequence>MPLMFLLWVRVEREARLGAEQTTPGATQERVQQSASPPEPAREPQRSPVSREKAPGRHQGTDTRTATRTSSAIWETPKPPLQSMARRTGPSGHSGTACTVMGVALGCSR</sequence>
<comment type="caution">
    <text evidence="2">The sequence shown here is derived from an EMBL/GenBank/DDBJ whole genome shotgun (WGS) entry which is preliminary data.</text>
</comment>
<dbReference type="AlphaFoldDB" id="A0A7Y9XDX1"/>
<name>A0A7Y9XDX1_9ACTN</name>
<evidence type="ECO:0000313" key="2">
    <source>
        <dbReference type="EMBL" id="NYH53005.1"/>
    </source>
</evidence>
<evidence type="ECO:0000313" key="3">
    <source>
        <dbReference type="Proteomes" id="UP000584931"/>
    </source>
</evidence>
<feature type="compositionally biased region" description="Polar residues" evidence="1">
    <location>
        <begin position="20"/>
        <end position="36"/>
    </location>
</feature>
<reference evidence="2 3" key="1">
    <citation type="submission" date="2020-07" db="EMBL/GenBank/DDBJ databases">
        <title>Sequencing the genomes of 1000 actinobacteria strains.</title>
        <authorList>
            <person name="Klenk H.-P."/>
        </authorList>
    </citation>
    <scope>NUCLEOTIDE SEQUENCE [LARGE SCALE GENOMIC DNA]</scope>
    <source>
        <strain evidence="2 3">DSM 45278</strain>
    </source>
</reference>
<evidence type="ECO:0000256" key="1">
    <source>
        <dbReference type="SAM" id="MobiDB-lite"/>
    </source>
</evidence>
<feature type="compositionally biased region" description="Low complexity" evidence="1">
    <location>
        <begin position="63"/>
        <end position="72"/>
    </location>
</feature>
<proteinExistence type="predicted"/>
<protein>
    <submittedName>
        <fullName evidence="2">Uncharacterized protein</fullName>
    </submittedName>
</protein>
<feature type="region of interest" description="Disordered" evidence="1">
    <location>
        <begin position="18"/>
        <end position="97"/>
    </location>
</feature>
<dbReference type="EMBL" id="JACCHL010000001">
    <property type="protein sequence ID" value="NYH53005.1"/>
    <property type="molecule type" value="Genomic_DNA"/>
</dbReference>
<dbReference type="Proteomes" id="UP000584931">
    <property type="component" value="Unassembled WGS sequence"/>
</dbReference>